<evidence type="ECO:0000313" key="2">
    <source>
        <dbReference type="EMBL" id="RSH94592.1"/>
    </source>
</evidence>
<dbReference type="STRING" id="1890683.A0A427YU38"/>
<evidence type="ECO:0000313" key="3">
    <source>
        <dbReference type="Proteomes" id="UP000279259"/>
    </source>
</evidence>
<proteinExistence type="predicted"/>
<feature type="compositionally biased region" description="Basic and acidic residues" evidence="1">
    <location>
        <begin position="757"/>
        <end position="772"/>
    </location>
</feature>
<feature type="compositionally biased region" description="Low complexity" evidence="1">
    <location>
        <begin position="89"/>
        <end position="101"/>
    </location>
</feature>
<feature type="compositionally biased region" description="Polar residues" evidence="1">
    <location>
        <begin position="52"/>
        <end position="63"/>
    </location>
</feature>
<evidence type="ECO:0008006" key="4">
    <source>
        <dbReference type="Google" id="ProtNLM"/>
    </source>
</evidence>
<keyword evidence="3" id="KW-1185">Reference proteome</keyword>
<feature type="compositionally biased region" description="Low complexity" evidence="1">
    <location>
        <begin position="8"/>
        <end position="38"/>
    </location>
</feature>
<dbReference type="AlphaFoldDB" id="A0A427YU38"/>
<accession>A0A427YU38</accession>
<dbReference type="EMBL" id="RSCD01000002">
    <property type="protein sequence ID" value="RSH94592.1"/>
    <property type="molecule type" value="Genomic_DNA"/>
</dbReference>
<dbReference type="Proteomes" id="UP000279259">
    <property type="component" value="Unassembled WGS sequence"/>
</dbReference>
<feature type="region of interest" description="Disordered" evidence="1">
    <location>
        <begin position="1"/>
        <end position="104"/>
    </location>
</feature>
<feature type="region of interest" description="Disordered" evidence="1">
    <location>
        <begin position="739"/>
        <end position="785"/>
    </location>
</feature>
<sequence length="785" mass="86488">MTACPRRPSTNTPSLNLLSSSSSSSLSRSPSSSTSAPTPLKPVFASPHTAGPYTSSTLATANTPVPGVPSSIHHSPPEMTTTIATDTNPSPARPKASAPPRTLSDFPRNVLGEIAYHLVVDDQGVGQHPSALLPLLLTCRTIHDAISFDDHPALYNRLFRATFDHAALTRRYLWMKAHMANTAGRGQKTFDLFADPRAWATDYKTRWEQSWRMRQVVKHAKIEVPGICDKEQLTADLWNVWFLLTENDGKNINFLAEQCHFQAWIVVYYKEDMLKDSLVPGYPQESGHKALGIWCALLSGTDLSAEQTPAEVDEKIFIMRPYVFACAKYEVTYAPWHHRRLPLCDPTCKEHEPDVTMRSKAMPYKRFGYTWRRAPPHFVLGAYLVFLRLLERHSGRMGFKPGSSTFTRAPADAGSPGLYSTTRIMPSIYHDREWQRNSVCQDPHTSPGLTALAFRGELEGYWRGKFLFYDFDMYRQILAGHIRGVYTGTFAEQAIEMDIKETVVRVRMEDLGGKGSMLCAGFDDKEDGEAEIKWVQEGYGNEVIRDLEQAADEEGWTKEILLSGRARTSWGWATVRGRVRSWDGLVTLAIAYSRHVMGRWLWRGYLHTGGNFIGRWRDTFTSEHLRGYEGAFGMVRAGDIFYPAHFPTRLEDSLGVDVSGAPPTGPLGPLATDVAQVAPALPSSALLSRSPAGPGGGTSSSARLDVDVDVHVGAGPGVGVVTASSIPVPVPVATADVIVSEGPEEGATAPAPAPASRNREIESGSEGDEQRSAKRARVITADDEE</sequence>
<name>A0A427YU38_9TREE</name>
<organism evidence="2 3">
    <name type="scientific">Saitozyma podzolica</name>
    <dbReference type="NCBI Taxonomy" id="1890683"/>
    <lineage>
        <taxon>Eukaryota</taxon>
        <taxon>Fungi</taxon>
        <taxon>Dikarya</taxon>
        <taxon>Basidiomycota</taxon>
        <taxon>Agaricomycotina</taxon>
        <taxon>Tremellomycetes</taxon>
        <taxon>Tremellales</taxon>
        <taxon>Trimorphomycetaceae</taxon>
        <taxon>Saitozyma</taxon>
    </lineage>
</organism>
<comment type="caution">
    <text evidence="2">The sequence shown here is derived from an EMBL/GenBank/DDBJ whole genome shotgun (WGS) entry which is preliminary data.</text>
</comment>
<gene>
    <name evidence="2" type="ORF">EHS25_004396</name>
</gene>
<dbReference type="OrthoDB" id="2017782at2759"/>
<reference evidence="2 3" key="1">
    <citation type="submission" date="2018-11" db="EMBL/GenBank/DDBJ databases">
        <title>Genome sequence of Saitozyma podzolica DSM 27192.</title>
        <authorList>
            <person name="Aliyu H."/>
            <person name="Gorte O."/>
            <person name="Ochsenreither K."/>
        </authorList>
    </citation>
    <scope>NUCLEOTIDE SEQUENCE [LARGE SCALE GENOMIC DNA]</scope>
    <source>
        <strain evidence="2 3">DSM 27192</strain>
    </source>
</reference>
<feature type="compositionally biased region" description="Polar residues" evidence="1">
    <location>
        <begin position="78"/>
        <end position="88"/>
    </location>
</feature>
<protein>
    <recommendedName>
        <fullName evidence="4">F-box domain-containing protein</fullName>
    </recommendedName>
</protein>
<evidence type="ECO:0000256" key="1">
    <source>
        <dbReference type="SAM" id="MobiDB-lite"/>
    </source>
</evidence>